<dbReference type="EMBL" id="JALJOR010000016">
    <property type="protein sequence ID" value="KAK9805290.1"/>
    <property type="molecule type" value="Genomic_DNA"/>
</dbReference>
<organism evidence="1 2">
    <name type="scientific">[Myrmecia] bisecta</name>
    <dbReference type="NCBI Taxonomy" id="41462"/>
    <lineage>
        <taxon>Eukaryota</taxon>
        <taxon>Viridiplantae</taxon>
        <taxon>Chlorophyta</taxon>
        <taxon>core chlorophytes</taxon>
        <taxon>Trebouxiophyceae</taxon>
        <taxon>Trebouxiales</taxon>
        <taxon>Trebouxiaceae</taxon>
        <taxon>Myrmecia</taxon>
    </lineage>
</organism>
<name>A0AAW1P5R6_9CHLO</name>
<evidence type="ECO:0008006" key="3">
    <source>
        <dbReference type="Google" id="ProtNLM"/>
    </source>
</evidence>
<evidence type="ECO:0000313" key="2">
    <source>
        <dbReference type="Proteomes" id="UP001489004"/>
    </source>
</evidence>
<comment type="caution">
    <text evidence="1">The sequence shown here is derived from an EMBL/GenBank/DDBJ whole genome shotgun (WGS) entry which is preliminary data.</text>
</comment>
<dbReference type="AlphaFoldDB" id="A0AAW1P5R6"/>
<dbReference type="PANTHER" id="PTHR36081">
    <property type="entry name" value="CELL WALL INTEGRITY/STRESS RESPONSE COMPONENT"/>
    <property type="match status" value="1"/>
</dbReference>
<sequence length="187" mass="19980">MFGYNGRRRELDHTFQKPCYSAQRSGKQASQWFRICTSAAEVPPASRAEDVAMVKYDHLLLTIIDPNPYLSDGSKTAVATVAGLAGTYGSKITVLLVDQDTAGADADPQVRLDNIKWHLGEGGCTSYEVVTRDLAKIGSHSSSVAVGDVADEIAADLVVMSSEAVHAKAVDANLLAEFVPCPMLLLP</sequence>
<dbReference type="Proteomes" id="UP001489004">
    <property type="component" value="Unassembled WGS sequence"/>
</dbReference>
<protein>
    <recommendedName>
        <fullName evidence="3">Universal stress protein</fullName>
    </recommendedName>
</protein>
<evidence type="ECO:0000313" key="1">
    <source>
        <dbReference type="EMBL" id="KAK9805290.1"/>
    </source>
</evidence>
<proteinExistence type="predicted"/>
<reference evidence="1 2" key="1">
    <citation type="journal article" date="2024" name="Nat. Commun.">
        <title>Phylogenomics reveals the evolutionary origins of lichenization in chlorophyte algae.</title>
        <authorList>
            <person name="Puginier C."/>
            <person name="Libourel C."/>
            <person name="Otte J."/>
            <person name="Skaloud P."/>
            <person name="Haon M."/>
            <person name="Grisel S."/>
            <person name="Petersen M."/>
            <person name="Berrin J.G."/>
            <person name="Delaux P.M."/>
            <person name="Dal Grande F."/>
            <person name="Keller J."/>
        </authorList>
    </citation>
    <scope>NUCLEOTIDE SEQUENCE [LARGE SCALE GENOMIC DNA]</scope>
    <source>
        <strain evidence="1 2">SAG 2043</strain>
    </source>
</reference>
<dbReference type="PANTHER" id="PTHR36081:SF1">
    <property type="entry name" value="CELL WALL INTEGRITY_STRESS RESPONSE COMPONENT"/>
    <property type="match status" value="1"/>
</dbReference>
<gene>
    <name evidence="1" type="ORF">WJX72_011446</name>
</gene>
<keyword evidence="2" id="KW-1185">Reference proteome</keyword>
<accession>A0AAW1P5R6</accession>